<keyword evidence="2" id="KW-0732">Signal</keyword>
<gene>
    <name evidence="3" type="ORF">CC80DRAFT_535662</name>
</gene>
<evidence type="ECO:0000313" key="4">
    <source>
        <dbReference type="Proteomes" id="UP000800035"/>
    </source>
</evidence>
<dbReference type="OrthoDB" id="10500256at2759"/>
<dbReference type="AlphaFoldDB" id="A0A6A5TVI6"/>
<keyword evidence="4" id="KW-1185">Reference proteome</keyword>
<proteinExistence type="predicted"/>
<accession>A0A6A5TVI6</accession>
<dbReference type="EMBL" id="ML976992">
    <property type="protein sequence ID" value="KAF1956324.1"/>
    <property type="molecule type" value="Genomic_DNA"/>
</dbReference>
<keyword evidence="1" id="KW-0812">Transmembrane</keyword>
<keyword evidence="1" id="KW-1133">Transmembrane helix</keyword>
<keyword evidence="1" id="KW-0472">Membrane</keyword>
<protein>
    <submittedName>
        <fullName evidence="3">Uncharacterized protein</fullName>
    </submittedName>
</protein>
<feature type="transmembrane region" description="Helical" evidence="1">
    <location>
        <begin position="290"/>
        <end position="307"/>
    </location>
</feature>
<organism evidence="3 4">
    <name type="scientific">Byssothecium circinans</name>
    <dbReference type="NCBI Taxonomy" id="147558"/>
    <lineage>
        <taxon>Eukaryota</taxon>
        <taxon>Fungi</taxon>
        <taxon>Dikarya</taxon>
        <taxon>Ascomycota</taxon>
        <taxon>Pezizomycotina</taxon>
        <taxon>Dothideomycetes</taxon>
        <taxon>Pleosporomycetidae</taxon>
        <taxon>Pleosporales</taxon>
        <taxon>Massarineae</taxon>
        <taxon>Massarinaceae</taxon>
        <taxon>Byssothecium</taxon>
    </lineage>
</organism>
<evidence type="ECO:0000256" key="2">
    <source>
        <dbReference type="SAM" id="SignalP"/>
    </source>
</evidence>
<feature type="signal peptide" evidence="2">
    <location>
        <begin position="1"/>
        <end position="16"/>
    </location>
</feature>
<evidence type="ECO:0000256" key="1">
    <source>
        <dbReference type="SAM" id="Phobius"/>
    </source>
</evidence>
<sequence length="308" mass="32811">MRITAILAALCPIAMSLGLSKSNAARENPSSGDAKVCGYTYRILSDAKDNGIPLNGSSHCKKLRISFGSLNFTLRAFRIDDTDCDCKFYSFQSITQNLTLSCVNPPPFSHSMILPHLIIPAILSITFAVLAPALSTPLHQRAPFISYIPPNDASLTNLTRRSEYTNSNVTICGLAHLVFINGSTYKSHGVPLLAFGSCHRADDNSVDAERTGRSVDRVGSRMAQGLGSKDTCDKGVSNGKSEWVGGVANTTNLTQPRKWVNCKVGAALTARSLDGDAASNGEVGASLKSGGLWAVMLMVGMGFVFGLF</sequence>
<name>A0A6A5TVI6_9PLEO</name>
<feature type="chain" id="PRO_5025643293" evidence="2">
    <location>
        <begin position="17"/>
        <end position="308"/>
    </location>
</feature>
<reference evidence="3" key="1">
    <citation type="journal article" date="2020" name="Stud. Mycol.">
        <title>101 Dothideomycetes genomes: a test case for predicting lifestyles and emergence of pathogens.</title>
        <authorList>
            <person name="Haridas S."/>
            <person name="Albert R."/>
            <person name="Binder M."/>
            <person name="Bloem J."/>
            <person name="Labutti K."/>
            <person name="Salamov A."/>
            <person name="Andreopoulos B."/>
            <person name="Baker S."/>
            <person name="Barry K."/>
            <person name="Bills G."/>
            <person name="Bluhm B."/>
            <person name="Cannon C."/>
            <person name="Castanera R."/>
            <person name="Culley D."/>
            <person name="Daum C."/>
            <person name="Ezra D."/>
            <person name="Gonzalez J."/>
            <person name="Henrissat B."/>
            <person name="Kuo A."/>
            <person name="Liang C."/>
            <person name="Lipzen A."/>
            <person name="Lutzoni F."/>
            <person name="Magnuson J."/>
            <person name="Mondo S."/>
            <person name="Nolan M."/>
            <person name="Ohm R."/>
            <person name="Pangilinan J."/>
            <person name="Park H.-J."/>
            <person name="Ramirez L."/>
            <person name="Alfaro M."/>
            <person name="Sun H."/>
            <person name="Tritt A."/>
            <person name="Yoshinaga Y."/>
            <person name="Zwiers L.-H."/>
            <person name="Turgeon B."/>
            <person name="Goodwin S."/>
            <person name="Spatafora J."/>
            <person name="Crous P."/>
            <person name="Grigoriev I."/>
        </authorList>
    </citation>
    <scope>NUCLEOTIDE SEQUENCE</scope>
    <source>
        <strain evidence="3">CBS 675.92</strain>
    </source>
</reference>
<evidence type="ECO:0000313" key="3">
    <source>
        <dbReference type="EMBL" id="KAF1956324.1"/>
    </source>
</evidence>
<dbReference type="Proteomes" id="UP000800035">
    <property type="component" value="Unassembled WGS sequence"/>
</dbReference>